<gene>
    <name evidence="3" type="ORF">FSB_LOCUS25487</name>
</gene>
<dbReference type="InterPro" id="IPR014002">
    <property type="entry name" value="Agenet_dom_plant"/>
</dbReference>
<evidence type="ECO:0000256" key="1">
    <source>
        <dbReference type="SAM" id="MobiDB-lite"/>
    </source>
</evidence>
<evidence type="ECO:0000259" key="2">
    <source>
        <dbReference type="SMART" id="SM00743"/>
    </source>
</evidence>
<feature type="compositionally biased region" description="Basic and acidic residues" evidence="1">
    <location>
        <begin position="611"/>
        <end position="621"/>
    </location>
</feature>
<feature type="compositionally biased region" description="Basic and acidic residues" evidence="1">
    <location>
        <begin position="531"/>
        <end position="540"/>
    </location>
</feature>
<name>A0A2N9GDM5_FAGSY</name>
<dbReference type="SMART" id="SM00743">
    <property type="entry name" value="Agenet"/>
    <property type="match status" value="2"/>
</dbReference>
<reference evidence="3" key="1">
    <citation type="submission" date="2018-02" db="EMBL/GenBank/DDBJ databases">
        <authorList>
            <person name="Cohen D.B."/>
            <person name="Kent A.D."/>
        </authorList>
    </citation>
    <scope>NUCLEOTIDE SEQUENCE</scope>
</reference>
<feature type="region of interest" description="Disordered" evidence="1">
    <location>
        <begin position="599"/>
        <end position="625"/>
    </location>
</feature>
<feature type="domain" description="Agenet" evidence="2">
    <location>
        <begin position="452"/>
        <end position="508"/>
    </location>
</feature>
<dbReference type="CDD" id="cd20405">
    <property type="entry name" value="Tudor_Agenet_AtDUF_rpt1_3"/>
    <property type="match status" value="1"/>
</dbReference>
<evidence type="ECO:0000313" key="3">
    <source>
        <dbReference type="EMBL" id="SPC97605.1"/>
    </source>
</evidence>
<sequence length="838" mass="94008">MERLVVAATATAETTSSLAFALALEGGYMSWEEVYVSSDKGKREVHYYLKRRDGSSSLVERLLIGLIQLFQGCRNTISNFKELVESLGILMPSKFLDSESSHLSSGFLYGKDDCEMDIETLKDTQLKKLGHHTKEFLWLGSPWTCRKKRRHYPSFRRNGVKISVHDFVYVLAEEDKRLVAYLEDMYEDSRGNKMVVISVLNALMDWLPSSVPSILRNFGMRRCILSWNHLSATSSLIMMMSSPFDITQVKGYRKQEILRYMYNTLSPSKAHGNSQHFDGLKAEENVNGAVGTRPKKRLCLAKDDYMHLQRTNRVEPMGAVSLDVRNICNSGVDRKSGAEICSVKGGTSAALLSRNDAKQSPLQYLTVGSQVEVLSQDSGIRGCWFRALIIKKHKDKVKVQYQDIQDAADEANKLEEWILASRVAAPDNLGLRISGRTTVRPSPQSNNCKVSWVVEVGAVVDVWWHDGWWEGIVVQKESEDKLHVYFPGEKNESIFCRGDLRHSQEWLGSGWTSLKDRPDLVNSISLSNLDRKPVAEKSSEGKSVPATVCDSRQSRQDETGSTKSHLNSQMDEVKSMRVVPDLSKDDLLAQLRWKSSRKRRRGGCFSGQKLRSNDNDSKSNSDDGGSPMACERFLISTSMKLDNENCKYIGDSLFNTSVVSPLTSLVMSSIYSMLNPCHGLVVHLAMLSWEVLCMALVNQPKKELPGIGTRKSKSLLLSGTSLASVESLSMPLVQEVVLSADIQCSECQKRVADIMSKMAGKISIRPCIEIFRFFITLAVSFIEEETESVVVNVLEKKVTLTCRYANVRKASSQQAAAIYRNPLGKVSIIKRIFRSSRR</sequence>
<proteinExistence type="predicted"/>
<dbReference type="Pfam" id="PF05641">
    <property type="entry name" value="Agenet"/>
    <property type="match status" value="1"/>
</dbReference>
<feature type="domain" description="Agenet" evidence="2">
    <location>
        <begin position="363"/>
        <end position="429"/>
    </location>
</feature>
<dbReference type="PANTHER" id="PTHR31917">
    <property type="entry name" value="AGENET DOMAIN-CONTAINING PROTEIN-RELATED"/>
    <property type="match status" value="1"/>
</dbReference>
<dbReference type="PANTHER" id="PTHR31917:SF58">
    <property type="entry name" value="AGENET AND BROMO-ADJACENT HOMOLOGY (BAH) DOMAIN-CONTAINING PROTEIN"/>
    <property type="match status" value="1"/>
</dbReference>
<organism evidence="3">
    <name type="scientific">Fagus sylvatica</name>
    <name type="common">Beechnut</name>
    <dbReference type="NCBI Taxonomy" id="28930"/>
    <lineage>
        <taxon>Eukaryota</taxon>
        <taxon>Viridiplantae</taxon>
        <taxon>Streptophyta</taxon>
        <taxon>Embryophyta</taxon>
        <taxon>Tracheophyta</taxon>
        <taxon>Spermatophyta</taxon>
        <taxon>Magnoliopsida</taxon>
        <taxon>eudicotyledons</taxon>
        <taxon>Gunneridae</taxon>
        <taxon>Pentapetalae</taxon>
        <taxon>rosids</taxon>
        <taxon>fabids</taxon>
        <taxon>Fagales</taxon>
        <taxon>Fagaceae</taxon>
        <taxon>Fagus</taxon>
    </lineage>
</organism>
<accession>A0A2N9GDM5</accession>
<dbReference type="InterPro" id="IPR008395">
    <property type="entry name" value="Agenet-like_dom"/>
</dbReference>
<feature type="region of interest" description="Disordered" evidence="1">
    <location>
        <begin position="531"/>
        <end position="574"/>
    </location>
</feature>
<dbReference type="Gene3D" id="2.30.30.490">
    <property type="match status" value="1"/>
</dbReference>
<dbReference type="AlphaFoldDB" id="A0A2N9GDM5"/>
<feature type="compositionally biased region" description="Polar residues" evidence="1">
    <location>
        <begin position="561"/>
        <end position="570"/>
    </location>
</feature>
<protein>
    <recommendedName>
        <fullName evidence="2">Agenet domain-containing protein</fullName>
    </recommendedName>
</protein>
<dbReference type="InterPro" id="IPR043151">
    <property type="entry name" value="BAH_sf"/>
</dbReference>
<dbReference type="EMBL" id="OIVN01001780">
    <property type="protein sequence ID" value="SPC97605.1"/>
    <property type="molecule type" value="Genomic_DNA"/>
</dbReference>